<gene>
    <name evidence="2" type="ORF">CCAM_LOCUS9344</name>
</gene>
<dbReference type="AlphaFoldDB" id="A0A484KSH6"/>
<feature type="compositionally biased region" description="Low complexity" evidence="1">
    <location>
        <begin position="182"/>
        <end position="194"/>
    </location>
</feature>
<protein>
    <submittedName>
        <fullName evidence="2">Uncharacterized protein</fullName>
    </submittedName>
</protein>
<keyword evidence="3" id="KW-1185">Reference proteome</keyword>
<sequence length="231" mass="25915">MDCLTQNNQEPVIMLLSFCRPRRYTGTVTVSTAFHVTKMIFDGNSPEVEDFRARLPPQVDDGMGSIVLSNGDSGDQGVIKTTTIKDLLDNMKKDMDPNFLPLELNRFLGRKGLFHILLKNDVGSPSWIGPRTFGVRSLVTDPKILSKYEHLVVIEDEEADKESEGLWASLEDLSQKVHEVIVSNNPSSSQSVNSKQKRISDLDENEAVKRELFDEISTSASKKMKKETARD</sequence>
<evidence type="ECO:0000256" key="1">
    <source>
        <dbReference type="SAM" id="MobiDB-lite"/>
    </source>
</evidence>
<dbReference type="Proteomes" id="UP000595140">
    <property type="component" value="Unassembled WGS sequence"/>
</dbReference>
<reference evidence="2 3" key="1">
    <citation type="submission" date="2018-04" db="EMBL/GenBank/DDBJ databases">
        <authorList>
            <person name="Vogel A."/>
        </authorList>
    </citation>
    <scope>NUCLEOTIDE SEQUENCE [LARGE SCALE GENOMIC DNA]</scope>
</reference>
<evidence type="ECO:0000313" key="2">
    <source>
        <dbReference type="EMBL" id="VFQ67568.1"/>
    </source>
</evidence>
<feature type="region of interest" description="Disordered" evidence="1">
    <location>
        <begin position="182"/>
        <end position="203"/>
    </location>
</feature>
<name>A0A484KSH6_9ASTE</name>
<evidence type="ECO:0000313" key="3">
    <source>
        <dbReference type="Proteomes" id="UP000595140"/>
    </source>
</evidence>
<accession>A0A484KSH6</accession>
<organism evidence="2 3">
    <name type="scientific">Cuscuta campestris</name>
    <dbReference type="NCBI Taxonomy" id="132261"/>
    <lineage>
        <taxon>Eukaryota</taxon>
        <taxon>Viridiplantae</taxon>
        <taxon>Streptophyta</taxon>
        <taxon>Embryophyta</taxon>
        <taxon>Tracheophyta</taxon>
        <taxon>Spermatophyta</taxon>
        <taxon>Magnoliopsida</taxon>
        <taxon>eudicotyledons</taxon>
        <taxon>Gunneridae</taxon>
        <taxon>Pentapetalae</taxon>
        <taxon>asterids</taxon>
        <taxon>lamiids</taxon>
        <taxon>Solanales</taxon>
        <taxon>Convolvulaceae</taxon>
        <taxon>Cuscuteae</taxon>
        <taxon>Cuscuta</taxon>
        <taxon>Cuscuta subgen. Grammica</taxon>
        <taxon>Cuscuta sect. Cleistogrammica</taxon>
    </lineage>
</organism>
<dbReference type="EMBL" id="OOIL02000624">
    <property type="protein sequence ID" value="VFQ67568.1"/>
    <property type="molecule type" value="Genomic_DNA"/>
</dbReference>
<proteinExistence type="predicted"/>
<dbReference type="OrthoDB" id="1751331at2759"/>